<dbReference type="GO" id="GO:0016787">
    <property type="term" value="F:hydrolase activity"/>
    <property type="evidence" value="ECO:0007669"/>
    <property type="project" value="UniProtKB-KW"/>
</dbReference>
<dbReference type="Pfam" id="PF04909">
    <property type="entry name" value="Amidohydro_2"/>
    <property type="match status" value="1"/>
</dbReference>
<dbReference type="HOGENOM" id="CLU_064039_2_1_5"/>
<dbReference type="AlphaFoldDB" id="Q11BY1"/>
<dbReference type="InterPro" id="IPR052358">
    <property type="entry name" value="Aro_Compnd_Degr_Hydrolases"/>
</dbReference>
<dbReference type="STRING" id="266779.Meso_3726"/>
<reference evidence="2" key="1">
    <citation type="submission" date="2006-06" db="EMBL/GenBank/DDBJ databases">
        <title>Complete sequence of chromosome of Chelativorans sp. BNC1.</title>
        <authorList>
            <consortium name="US DOE Joint Genome Institute"/>
            <person name="Copeland A."/>
            <person name="Lucas S."/>
            <person name="Lapidus A."/>
            <person name="Barry K."/>
            <person name="Detter J.C."/>
            <person name="Glavina del Rio T."/>
            <person name="Hammon N."/>
            <person name="Israni S."/>
            <person name="Dalin E."/>
            <person name="Tice H."/>
            <person name="Pitluck S."/>
            <person name="Chertkov O."/>
            <person name="Brettin T."/>
            <person name="Bruce D."/>
            <person name="Han C."/>
            <person name="Tapia R."/>
            <person name="Gilna P."/>
            <person name="Schmutz J."/>
            <person name="Larimer F."/>
            <person name="Land M."/>
            <person name="Hauser L."/>
            <person name="Kyrpides N."/>
            <person name="Mikhailova N."/>
            <person name="Richardson P."/>
        </authorList>
    </citation>
    <scope>NUCLEOTIDE SEQUENCE</scope>
    <source>
        <strain evidence="2">BNC1</strain>
    </source>
</reference>
<name>Q11BY1_CHESB</name>
<dbReference type="PANTHER" id="PTHR35563:SF2">
    <property type="entry name" value="BARREL METAL-DEPENDENT HYDROLASE, PUTATIVE (AFU_ORTHOLOGUE AFUA_1G16240)-RELATED"/>
    <property type="match status" value="1"/>
</dbReference>
<dbReference type="SUPFAM" id="SSF51556">
    <property type="entry name" value="Metallo-dependent hydrolases"/>
    <property type="match status" value="1"/>
</dbReference>
<dbReference type="InterPro" id="IPR032466">
    <property type="entry name" value="Metal_Hydrolase"/>
</dbReference>
<dbReference type="EMBL" id="CP000390">
    <property type="protein sequence ID" value="ABG65094.1"/>
    <property type="molecule type" value="Genomic_DNA"/>
</dbReference>
<dbReference type="Gene3D" id="3.20.20.140">
    <property type="entry name" value="Metal-dependent hydrolases"/>
    <property type="match status" value="1"/>
</dbReference>
<gene>
    <name evidence="2" type="ordered locus">Meso_3726</name>
</gene>
<proteinExistence type="predicted"/>
<accession>Q11BY1</accession>
<dbReference type="InterPro" id="IPR006680">
    <property type="entry name" value="Amidohydro-rel"/>
</dbReference>
<protein>
    <submittedName>
        <fullName evidence="2">Amidohydrolase 2</fullName>
    </submittedName>
</protein>
<dbReference type="KEGG" id="mes:Meso_3726"/>
<evidence type="ECO:0000259" key="1">
    <source>
        <dbReference type="Pfam" id="PF04909"/>
    </source>
</evidence>
<sequence length="283" mass="31870">MLSLSSVERPKFDMPLGACDMHMHAFGPLDRYPSVSEPQYTLPDGKLSHYQQLMKVLELERFVVVQPSFYGTDNSCLVDTLKAAGANARGVVMVEDDVADATLEHFHSVGVRGIRLDLFKRAALPLADIKRYIANMAERVKPLGWHLQFYAPGYIVRDLIDYLGTLDTNFIIDHMGYMLEEDGLTDADFQRLLNLLNESNGWLKLSGPYRIAKNKGYDAVSHIARAIVDAAPHKAVWGSDWPHIPQSSRNTGELLNLVMDWAPDAAIRRRILVDNPLNLFDFT</sequence>
<feature type="domain" description="Amidohydrolase-related" evidence="1">
    <location>
        <begin position="19"/>
        <end position="282"/>
    </location>
</feature>
<dbReference type="eggNOG" id="COG3618">
    <property type="taxonomic scope" value="Bacteria"/>
</dbReference>
<dbReference type="PANTHER" id="PTHR35563">
    <property type="entry name" value="BARREL METAL-DEPENDENT HYDROLASE, PUTATIVE (AFU_ORTHOLOGUE AFUA_1G16240)-RELATED"/>
    <property type="match status" value="1"/>
</dbReference>
<organism evidence="2">
    <name type="scientific">Chelativorans sp. (strain BNC1)</name>
    <dbReference type="NCBI Taxonomy" id="266779"/>
    <lineage>
        <taxon>Bacteria</taxon>
        <taxon>Pseudomonadati</taxon>
        <taxon>Pseudomonadota</taxon>
        <taxon>Alphaproteobacteria</taxon>
        <taxon>Hyphomicrobiales</taxon>
        <taxon>Phyllobacteriaceae</taxon>
        <taxon>Chelativorans</taxon>
    </lineage>
</organism>
<evidence type="ECO:0000313" key="2">
    <source>
        <dbReference type="EMBL" id="ABG65094.1"/>
    </source>
</evidence>
<keyword evidence="2" id="KW-0378">Hydrolase</keyword>